<proteinExistence type="predicted"/>
<name>A0ABZ0RGK4_9BACT</name>
<organism evidence="2 3">
    <name type="scientific">Coraliomargarita algicola</name>
    <dbReference type="NCBI Taxonomy" id="3092156"/>
    <lineage>
        <taxon>Bacteria</taxon>
        <taxon>Pseudomonadati</taxon>
        <taxon>Verrucomicrobiota</taxon>
        <taxon>Opitutia</taxon>
        <taxon>Puniceicoccales</taxon>
        <taxon>Coraliomargaritaceae</taxon>
        <taxon>Coraliomargarita</taxon>
    </lineage>
</organism>
<feature type="transmembrane region" description="Helical" evidence="1">
    <location>
        <begin position="12"/>
        <end position="33"/>
    </location>
</feature>
<sequence length="86" mass="9990">MNFIRSLFSLWWFPLFLFVASGITILNLFWFIWASPGAEFLSQEEGKTLTAEAKFISFLGGVAGFTLYWRMKGSFTLIDNTFCRRE</sequence>
<evidence type="ECO:0000313" key="2">
    <source>
        <dbReference type="EMBL" id="WPJ94546.1"/>
    </source>
</evidence>
<keyword evidence="1" id="KW-0812">Transmembrane</keyword>
<dbReference type="Proteomes" id="UP001324993">
    <property type="component" value="Chromosome"/>
</dbReference>
<accession>A0ABZ0RGK4</accession>
<gene>
    <name evidence="2" type="ORF">SH580_14015</name>
</gene>
<feature type="transmembrane region" description="Helical" evidence="1">
    <location>
        <begin position="53"/>
        <end position="69"/>
    </location>
</feature>
<keyword evidence="3" id="KW-1185">Reference proteome</keyword>
<reference evidence="2 3" key="1">
    <citation type="submission" date="2023-11" db="EMBL/GenBank/DDBJ databases">
        <title>Coraliomargarita sp. nov., isolated from marine algae.</title>
        <authorList>
            <person name="Lee J.K."/>
            <person name="Baek J.H."/>
            <person name="Kim J.M."/>
            <person name="Choi D.G."/>
            <person name="Jeon C.O."/>
        </authorList>
    </citation>
    <scope>NUCLEOTIDE SEQUENCE [LARGE SCALE GENOMIC DNA]</scope>
    <source>
        <strain evidence="2 3">J2-16</strain>
    </source>
</reference>
<evidence type="ECO:0000256" key="1">
    <source>
        <dbReference type="SAM" id="Phobius"/>
    </source>
</evidence>
<dbReference type="EMBL" id="CP138858">
    <property type="protein sequence ID" value="WPJ94546.1"/>
    <property type="molecule type" value="Genomic_DNA"/>
</dbReference>
<keyword evidence="1" id="KW-1133">Transmembrane helix</keyword>
<keyword evidence="1" id="KW-0472">Membrane</keyword>
<dbReference type="RefSeq" id="WP_319831470.1">
    <property type="nucleotide sequence ID" value="NZ_CP138858.1"/>
</dbReference>
<evidence type="ECO:0000313" key="3">
    <source>
        <dbReference type="Proteomes" id="UP001324993"/>
    </source>
</evidence>
<protein>
    <submittedName>
        <fullName evidence="2">Uncharacterized protein</fullName>
    </submittedName>
</protein>